<dbReference type="EMBL" id="GBRH01226952">
    <property type="protein sequence ID" value="JAD70943.1"/>
    <property type="molecule type" value="Transcribed_RNA"/>
</dbReference>
<name>A0A0A9C907_ARUDO</name>
<dbReference type="AlphaFoldDB" id="A0A0A9C907"/>
<protein>
    <submittedName>
        <fullName evidence="1">Uncharacterized protein</fullName>
    </submittedName>
</protein>
<evidence type="ECO:0000313" key="1">
    <source>
        <dbReference type="EMBL" id="JAD70943.1"/>
    </source>
</evidence>
<reference evidence="1" key="1">
    <citation type="submission" date="2014-09" db="EMBL/GenBank/DDBJ databases">
        <authorList>
            <person name="Magalhaes I.L.F."/>
            <person name="Oliveira U."/>
            <person name="Santos F.R."/>
            <person name="Vidigal T.H.D.A."/>
            <person name="Brescovit A.D."/>
            <person name="Santos A.J."/>
        </authorList>
    </citation>
    <scope>NUCLEOTIDE SEQUENCE</scope>
    <source>
        <tissue evidence="1">Shoot tissue taken approximately 20 cm above the soil surface</tissue>
    </source>
</reference>
<sequence length="73" mass="8294">MYLFCHCIIGGIKPSSSDIKGKEKKVHKFASMYLTVTNVEKIHKLLRQEKGAHRSLLCYCPSSGPFLGLHRFN</sequence>
<organism evidence="1">
    <name type="scientific">Arundo donax</name>
    <name type="common">Giant reed</name>
    <name type="synonym">Donax arundinaceus</name>
    <dbReference type="NCBI Taxonomy" id="35708"/>
    <lineage>
        <taxon>Eukaryota</taxon>
        <taxon>Viridiplantae</taxon>
        <taxon>Streptophyta</taxon>
        <taxon>Embryophyta</taxon>
        <taxon>Tracheophyta</taxon>
        <taxon>Spermatophyta</taxon>
        <taxon>Magnoliopsida</taxon>
        <taxon>Liliopsida</taxon>
        <taxon>Poales</taxon>
        <taxon>Poaceae</taxon>
        <taxon>PACMAD clade</taxon>
        <taxon>Arundinoideae</taxon>
        <taxon>Arundineae</taxon>
        <taxon>Arundo</taxon>
    </lineage>
</organism>
<proteinExistence type="predicted"/>
<accession>A0A0A9C907</accession>
<reference evidence="1" key="2">
    <citation type="journal article" date="2015" name="Data Brief">
        <title>Shoot transcriptome of the giant reed, Arundo donax.</title>
        <authorList>
            <person name="Barrero R.A."/>
            <person name="Guerrero F.D."/>
            <person name="Moolhuijzen P."/>
            <person name="Goolsby J.A."/>
            <person name="Tidwell J."/>
            <person name="Bellgard S.E."/>
            <person name="Bellgard M.I."/>
        </authorList>
    </citation>
    <scope>NUCLEOTIDE SEQUENCE</scope>
    <source>
        <tissue evidence="1">Shoot tissue taken approximately 20 cm above the soil surface</tissue>
    </source>
</reference>